<dbReference type="RefSeq" id="WP_146857039.1">
    <property type="nucleotide sequence ID" value="NZ_BAAAHR010000007.1"/>
</dbReference>
<dbReference type="PANTHER" id="PTHR33990:SF1">
    <property type="entry name" value="PROTEIN YJDN"/>
    <property type="match status" value="1"/>
</dbReference>
<dbReference type="SUPFAM" id="SSF54593">
    <property type="entry name" value="Glyoxalase/Bleomycin resistance protein/Dihydroxybiphenyl dioxygenase"/>
    <property type="match status" value="1"/>
</dbReference>
<dbReference type="PANTHER" id="PTHR33990">
    <property type="entry name" value="PROTEIN YJDN-RELATED"/>
    <property type="match status" value="1"/>
</dbReference>
<dbReference type="Proteomes" id="UP000522688">
    <property type="component" value="Unassembled WGS sequence"/>
</dbReference>
<organism evidence="3 5">
    <name type="scientific">Frigoribacterium faeni</name>
    <dbReference type="NCBI Taxonomy" id="145483"/>
    <lineage>
        <taxon>Bacteria</taxon>
        <taxon>Bacillati</taxon>
        <taxon>Actinomycetota</taxon>
        <taxon>Actinomycetes</taxon>
        <taxon>Micrococcales</taxon>
        <taxon>Microbacteriaceae</taxon>
        <taxon>Frigoribacterium</taxon>
    </lineage>
</organism>
<dbReference type="CDD" id="cd06588">
    <property type="entry name" value="PhnB_like"/>
    <property type="match status" value="1"/>
</dbReference>
<gene>
    <name evidence="3" type="ORF">FB463_000049</name>
    <name evidence="2" type="ORF">FFA01_30320</name>
</gene>
<dbReference type="EMBL" id="BJUV01000054">
    <property type="protein sequence ID" value="GEK84723.1"/>
    <property type="molecule type" value="Genomic_DNA"/>
</dbReference>
<keyword evidence="4" id="KW-1185">Reference proteome</keyword>
<dbReference type="Gene3D" id="3.10.180.10">
    <property type="entry name" value="2,3-Dihydroxybiphenyl 1,2-Dioxygenase, domain 1"/>
    <property type="match status" value="1"/>
</dbReference>
<evidence type="ECO:0000259" key="1">
    <source>
        <dbReference type="Pfam" id="PF06983"/>
    </source>
</evidence>
<reference evidence="2 4" key="1">
    <citation type="submission" date="2019-07" db="EMBL/GenBank/DDBJ databases">
        <title>Whole genome shotgun sequence of Frigoribacterium faeni NBRC 103066.</title>
        <authorList>
            <person name="Hosoyama A."/>
            <person name="Uohara A."/>
            <person name="Ohji S."/>
            <person name="Ichikawa N."/>
        </authorList>
    </citation>
    <scope>NUCLEOTIDE SEQUENCE [LARGE SCALE GENOMIC DNA]</scope>
    <source>
        <strain evidence="2 4">NBRC 103066</strain>
    </source>
</reference>
<evidence type="ECO:0000313" key="5">
    <source>
        <dbReference type="Proteomes" id="UP000522688"/>
    </source>
</evidence>
<dbReference type="InterPro" id="IPR028973">
    <property type="entry name" value="PhnB-like"/>
</dbReference>
<protein>
    <submittedName>
        <fullName evidence="3">PhnB protein</fullName>
    </submittedName>
    <submittedName>
        <fullName evidence="2">VOC family protein</fullName>
    </submittedName>
</protein>
<comment type="caution">
    <text evidence="3">The sequence shown here is derived from an EMBL/GenBank/DDBJ whole genome shotgun (WGS) entry which is preliminary data.</text>
</comment>
<evidence type="ECO:0000313" key="4">
    <source>
        <dbReference type="Proteomes" id="UP000321154"/>
    </source>
</evidence>
<accession>A0A7W3JFF6</accession>
<dbReference type="Pfam" id="PF06983">
    <property type="entry name" value="3-dmu-9_3-mt"/>
    <property type="match status" value="1"/>
</dbReference>
<reference evidence="3 5" key="2">
    <citation type="submission" date="2020-07" db="EMBL/GenBank/DDBJ databases">
        <title>Sequencing the genomes of 1000 actinobacteria strains.</title>
        <authorList>
            <person name="Klenk H.-P."/>
        </authorList>
    </citation>
    <scope>NUCLEOTIDE SEQUENCE [LARGE SCALE GENOMIC DNA]</scope>
    <source>
        <strain evidence="3 5">DSM 10309</strain>
    </source>
</reference>
<name>A0A7W3JFF6_9MICO</name>
<evidence type="ECO:0000313" key="3">
    <source>
        <dbReference type="EMBL" id="MBA8811825.1"/>
    </source>
</evidence>
<sequence length="141" mass="15077">MSTKLTPYLAFRDGAREALDFYRSVFGGDYTATTFGEFHMGGPHESEKIMHGQLVTADGILLMAADRPDDIPLESENSISLSLFGGADDADELIGYFEALAVGGAVSVPLEQAPWGDSFGMVDDRFGLHWMVNIAGAAATP</sequence>
<dbReference type="AlphaFoldDB" id="A0A7W3JFF6"/>
<evidence type="ECO:0000313" key="2">
    <source>
        <dbReference type="EMBL" id="GEK84723.1"/>
    </source>
</evidence>
<feature type="domain" description="PhnB-like" evidence="1">
    <location>
        <begin position="4"/>
        <end position="132"/>
    </location>
</feature>
<dbReference type="EMBL" id="JACGWW010000001">
    <property type="protein sequence ID" value="MBA8811825.1"/>
    <property type="molecule type" value="Genomic_DNA"/>
</dbReference>
<proteinExistence type="predicted"/>
<dbReference type="InterPro" id="IPR029068">
    <property type="entry name" value="Glyas_Bleomycin-R_OHBP_Dase"/>
</dbReference>
<dbReference type="OrthoDB" id="9795306at2"/>
<dbReference type="Proteomes" id="UP000321154">
    <property type="component" value="Unassembled WGS sequence"/>
</dbReference>